<evidence type="ECO:0000259" key="3">
    <source>
        <dbReference type="PROSITE" id="PS51352"/>
    </source>
</evidence>
<reference evidence="4 5" key="1">
    <citation type="submission" date="2016-01" db="EMBL/GenBank/DDBJ databases">
        <title>The draft genome sequence of Aquimarina sp. RZW4-3-2.</title>
        <authorList>
            <person name="Wang Y."/>
        </authorList>
    </citation>
    <scope>NUCLEOTIDE SEQUENCE [LARGE SCALE GENOMIC DNA]</scope>
    <source>
        <strain evidence="4 5">RZW4-3-2</strain>
    </source>
</reference>
<gene>
    <name evidence="4" type="ORF">AWE51_01495</name>
</gene>
<dbReference type="Pfam" id="PF13899">
    <property type="entry name" value="Thioredoxin_7"/>
    <property type="match status" value="1"/>
</dbReference>
<feature type="signal peptide" evidence="2">
    <location>
        <begin position="1"/>
        <end position="20"/>
    </location>
</feature>
<evidence type="ECO:0000256" key="2">
    <source>
        <dbReference type="SAM" id="SignalP"/>
    </source>
</evidence>
<dbReference type="PANTHER" id="PTHR15337:SF11">
    <property type="entry name" value="THIOREDOXIN DOMAIN-CONTAINING PROTEIN"/>
    <property type="match status" value="1"/>
</dbReference>
<sequence>MYRFLIIALLFTFTSTTLEAQEWTTNFEKAKINAAEQNRNIILVFQGSDWCVPCIKLDREIFNSEEFKSYSKDHFIMVQADFPRKKKNQLVPELQEQNNKLAEKYNKNGFFPFVVVMDKNGTVLGETGYKKTTPSAYIKLLESFKS</sequence>
<dbReference type="Proteomes" id="UP000076715">
    <property type="component" value="Unassembled WGS sequence"/>
</dbReference>
<evidence type="ECO:0000256" key="1">
    <source>
        <dbReference type="ARBA" id="ARBA00022729"/>
    </source>
</evidence>
<dbReference type="GO" id="GO:0016853">
    <property type="term" value="F:isomerase activity"/>
    <property type="evidence" value="ECO:0007669"/>
    <property type="project" value="UniProtKB-KW"/>
</dbReference>
<dbReference type="InterPro" id="IPR013766">
    <property type="entry name" value="Thioredoxin_domain"/>
</dbReference>
<feature type="domain" description="Thioredoxin" evidence="3">
    <location>
        <begin position="4"/>
        <end position="146"/>
    </location>
</feature>
<protein>
    <submittedName>
        <fullName evidence="4">Thiol-disulfide isomerase</fullName>
    </submittedName>
</protein>
<keyword evidence="1 2" id="KW-0732">Signal</keyword>
<dbReference type="InterPro" id="IPR036249">
    <property type="entry name" value="Thioredoxin-like_sf"/>
</dbReference>
<dbReference type="Gene3D" id="3.40.30.10">
    <property type="entry name" value="Glutaredoxin"/>
    <property type="match status" value="1"/>
</dbReference>
<dbReference type="SUPFAM" id="SSF52833">
    <property type="entry name" value="Thioredoxin-like"/>
    <property type="match status" value="1"/>
</dbReference>
<dbReference type="PROSITE" id="PS51352">
    <property type="entry name" value="THIOREDOXIN_2"/>
    <property type="match status" value="1"/>
</dbReference>
<dbReference type="STRING" id="1642818.AWE51_01495"/>
<proteinExistence type="predicted"/>
<dbReference type="EMBL" id="LQRT01000002">
    <property type="protein sequence ID" value="KZS42144.1"/>
    <property type="molecule type" value="Genomic_DNA"/>
</dbReference>
<dbReference type="InterPro" id="IPR051099">
    <property type="entry name" value="AGR/TXD"/>
</dbReference>
<dbReference type="AlphaFoldDB" id="A0A162CTY1"/>
<dbReference type="RefSeq" id="WP_066309332.1">
    <property type="nucleotide sequence ID" value="NZ_CANLSS010000001.1"/>
</dbReference>
<organism evidence="4 5">
    <name type="scientific">Aquimarina aggregata</name>
    <dbReference type="NCBI Taxonomy" id="1642818"/>
    <lineage>
        <taxon>Bacteria</taxon>
        <taxon>Pseudomonadati</taxon>
        <taxon>Bacteroidota</taxon>
        <taxon>Flavobacteriia</taxon>
        <taxon>Flavobacteriales</taxon>
        <taxon>Flavobacteriaceae</taxon>
        <taxon>Aquimarina</taxon>
    </lineage>
</organism>
<comment type="caution">
    <text evidence="4">The sequence shown here is derived from an EMBL/GenBank/DDBJ whole genome shotgun (WGS) entry which is preliminary data.</text>
</comment>
<keyword evidence="5" id="KW-1185">Reference proteome</keyword>
<keyword evidence="4" id="KW-0413">Isomerase</keyword>
<name>A0A162CTY1_9FLAO</name>
<evidence type="ECO:0000313" key="5">
    <source>
        <dbReference type="Proteomes" id="UP000076715"/>
    </source>
</evidence>
<dbReference type="OrthoDB" id="981626at2"/>
<evidence type="ECO:0000313" key="4">
    <source>
        <dbReference type="EMBL" id="KZS42144.1"/>
    </source>
</evidence>
<accession>A0A162CTY1</accession>
<feature type="chain" id="PRO_5007832859" evidence="2">
    <location>
        <begin position="21"/>
        <end position="146"/>
    </location>
</feature>
<dbReference type="PANTHER" id="PTHR15337">
    <property type="entry name" value="ANTERIOR GRADIENT PROTEIN-RELATED"/>
    <property type="match status" value="1"/>
</dbReference>